<comment type="caution">
    <text evidence="1">The sequence shown here is derived from an EMBL/GenBank/DDBJ whole genome shotgun (WGS) entry which is preliminary data.</text>
</comment>
<proteinExistence type="predicted"/>
<protein>
    <submittedName>
        <fullName evidence="1">Uncharacterized protein</fullName>
    </submittedName>
</protein>
<dbReference type="Proteomes" id="UP000813215">
    <property type="component" value="Unassembled WGS sequence"/>
</dbReference>
<reference evidence="1" key="1">
    <citation type="submission" date="2021-05" db="EMBL/GenBank/DDBJ databases">
        <authorList>
            <person name="Pietrasiak N."/>
            <person name="Ward R."/>
            <person name="Stajich J.E."/>
            <person name="Kurbessoian T."/>
        </authorList>
    </citation>
    <scope>NUCLEOTIDE SEQUENCE</scope>
    <source>
        <strain evidence="1">HA4357-MV3</strain>
    </source>
</reference>
<sequence length="208" mass="23037">MNLKILSLVQLQCLRLMLLLTLIFGLILIVDDGSSIAAQKVGQPGLMINPVNADITSSQLQVVQPSVTGLVSTLSDEVEELPAQLVRWSTYWQLCWEAYPEAEAYELQTVLMEGKSPKLKRQSDRCFRIQAASNENQKSQGLLNRDLILLMHKIQLGYRVRAVLDDNRVSEWSQVMAVGATTTSQLNGTNNTCNSACGTKDSTGSEFF</sequence>
<reference evidence="1" key="2">
    <citation type="journal article" date="2022" name="Microbiol. Resour. Announc.">
        <title>Metagenome Sequencing to Explore Phylogenomics of Terrestrial Cyanobacteria.</title>
        <authorList>
            <person name="Ward R.D."/>
            <person name="Stajich J.E."/>
            <person name="Johansen J.R."/>
            <person name="Huntemann M."/>
            <person name="Clum A."/>
            <person name="Foster B."/>
            <person name="Foster B."/>
            <person name="Roux S."/>
            <person name="Palaniappan K."/>
            <person name="Varghese N."/>
            <person name="Mukherjee S."/>
            <person name="Reddy T.B.K."/>
            <person name="Daum C."/>
            <person name="Copeland A."/>
            <person name="Chen I.A."/>
            <person name="Ivanova N.N."/>
            <person name="Kyrpides N.C."/>
            <person name="Shapiro N."/>
            <person name="Eloe-Fadrosh E.A."/>
            <person name="Pietrasiak N."/>
        </authorList>
    </citation>
    <scope>NUCLEOTIDE SEQUENCE</scope>
    <source>
        <strain evidence="1">HA4357-MV3</strain>
    </source>
</reference>
<accession>A0A9E3HDW4</accession>
<organism evidence="1 2">
    <name type="scientific">Pelatocladus maniniholoensis HA4357-MV3</name>
    <dbReference type="NCBI Taxonomy" id="1117104"/>
    <lineage>
        <taxon>Bacteria</taxon>
        <taxon>Bacillati</taxon>
        <taxon>Cyanobacteriota</taxon>
        <taxon>Cyanophyceae</taxon>
        <taxon>Nostocales</taxon>
        <taxon>Nostocaceae</taxon>
        <taxon>Pelatocladus</taxon>
    </lineage>
</organism>
<dbReference type="EMBL" id="JAHHHW010000160">
    <property type="protein sequence ID" value="MBW4435307.1"/>
    <property type="molecule type" value="Genomic_DNA"/>
</dbReference>
<gene>
    <name evidence="1" type="ORF">KME28_27265</name>
</gene>
<evidence type="ECO:0000313" key="1">
    <source>
        <dbReference type="EMBL" id="MBW4435307.1"/>
    </source>
</evidence>
<dbReference type="AlphaFoldDB" id="A0A9E3HDW4"/>
<evidence type="ECO:0000313" key="2">
    <source>
        <dbReference type="Proteomes" id="UP000813215"/>
    </source>
</evidence>
<name>A0A9E3HDW4_9NOST</name>